<dbReference type="EMBL" id="BRPK01000013">
    <property type="protein sequence ID" value="GLB43157.1"/>
    <property type="molecule type" value="Genomic_DNA"/>
</dbReference>
<keyword evidence="2" id="KW-0472">Membrane</keyword>
<accession>A0A9P3UT34</accession>
<evidence type="ECO:0000313" key="3">
    <source>
        <dbReference type="EMBL" id="GLB43157.1"/>
    </source>
</evidence>
<reference evidence="4" key="1">
    <citation type="submission" date="2022-07" db="EMBL/GenBank/DDBJ databases">
        <title>The genome of Lyophyllum shimeji provides insight into the initial evolution of ectomycorrhizal fungal genome.</title>
        <authorList>
            <person name="Kobayashi Y."/>
            <person name="Shibata T."/>
            <person name="Hirakawa H."/>
            <person name="Shigenobu S."/>
            <person name="Nishiyama T."/>
            <person name="Yamada A."/>
            <person name="Hasebe M."/>
            <person name="Kawaguchi M."/>
        </authorList>
    </citation>
    <scope>NUCLEOTIDE SEQUENCE</scope>
    <source>
        <strain evidence="4">AT787</strain>
    </source>
</reference>
<comment type="caution">
    <text evidence="4">The sequence shown here is derived from an EMBL/GenBank/DDBJ whole genome shotgun (WGS) entry which is preliminary data.</text>
</comment>
<evidence type="ECO:0000256" key="2">
    <source>
        <dbReference type="SAM" id="Phobius"/>
    </source>
</evidence>
<keyword evidence="2" id="KW-1133">Transmembrane helix</keyword>
<evidence type="ECO:0000313" key="4">
    <source>
        <dbReference type="EMBL" id="GLB43165.1"/>
    </source>
</evidence>
<organism evidence="4 5">
    <name type="scientific">Lyophyllum shimeji</name>
    <name type="common">Hon-shimeji</name>
    <name type="synonym">Tricholoma shimeji</name>
    <dbReference type="NCBI Taxonomy" id="47721"/>
    <lineage>
        <taxon>Eukaryota</taxon>
        <taxon>Fungi</taxon>
        <taxon>Dikarya</taxon>
        <taxon>Basidiomycota</taxon>
        <taxon>Agaricomycotina</taxon>
        <taxon>Agaricomycetes</taxon>
        <taxon>Agaricomycetidae</taxon>
        <taxon>Agaricales</taxon>
        <taxon>Tricholomatineae</taxon>
        <taxon>Lyophyllaceae</taxon>
        <taxon>Lyophyllum</taxon>
    </lineage>
</organism>
<dbReference type="AlphaFoldDB" id="A0A9P3UT34"/>
<keyword evidence="2" id="KW-0812">Transmembrane</keyword>
<evidence type="ECO:0000256" key="1">
    <source>
        <dbReference type="SAM" id="MobiDB-lite"/>
    </source>
</evidence>
<protein>
    <submittedName>
        <fullName evidence="4">Uncharacterized protein</fullName>
    </submittedName>
</protein>
<feature type="transmembrane region" description="Helical" evidence="2">
    <location>
        <begin position="100"/>
        <end position="129"/>
    </location>
</feature>
<feature type="region of interest" description="Disordered" evidence="1">
    <location>
        <begin position="43"/>
        <end position="70"/>
    </location>
</feature>
<gene>
    <name evidence="3" type="ORF">LshimejAT787_1300580</name>
    <name evidence="4" type="ORF">LshimejAT787_1300660</name>
</gene>
<dbReference type="EMBL" id="BRPK01000013">
    <property type="protein sequence ID" value="GLB43165.1"/>
    <property type="molecule type" value="Genomic_DNA"/>
</dbReference>
<evidence type="ECO:0000313" key="5">
    <source>
        <dbReference type="Proteomes" id="UP001063166"/>
    </source>
</evidence>
<feature type="transmembrane region" description="Helical" evidence="2">
    <location>
        <begin position="141"/>
        <end position="164"/>
    </location>
</feature>
<proteinExistence type="predicted"/>
<dbReference type="OrthoDB" id="5392263at2759"/>
<keyword evidence="5" id="KW-1185">Reference proteome</keyword>
<name>A0A9P3UT34_LYOSH</name>
<sequence>MLHCDEDRSPPIFNYARFLPWARSANGVLQVFRAAQERAEDLKKSEPAQYGRRGSDGATEVEVDSGAEAENSKENHCVTVKEVNSYATELVRQCGLGQGIWFRFLIVSLFSLALQWGTVGGGIVAEWLSPTKGLGCRSGSYVLYATVGTIIWLLLVLSSFLSYYHSCNP</sequence>
<dbReference type="Proteomes" id="UP001063166">
    <property type="component" value="Unassembled WGS sequence"/>
</dbReference>